<proteinExistence type="predicted"/>
<evidence type="ECO:0000313" key="2">
    <source>
        <dbReference type="Proteomes" id="UP000823775"/>
    </source>
</evidence>
<protein>
    <submittedName>
        <fullName evidence="1">Uncharacterized protein</fullName>
    </submittedName>
</protein>
<feature type="non-terminal residue" evidence="1">
    <location>
        <position position="1"/>
    </location>
</feature>
<accession>A0ABS8Y9E5</accession>
<sequence>LLAIDEARLCLCVRRFEVGTGPSKRLVNRHAAALGCSHSKSLMCWVFVSIGLALALQRQHRQQRTASNAGHLALVFGMRCQSVCTYDA</sequence>
<feature type="non-terminal residue" evidence="1">
    <location>
        <position position="88"/>
    </location>
</feature>
<name>A0ABS8Y9E5_DATST</name>
<gene>
    <name evidence="1" type="ORF">HAX54_042070</name>
</gene>
<comment type="caution">
    <text evidence="1">The sequence shown here is derived from an EMBL/GenBank/DDBJ whole genome shotgun (WGS) entry which is preliminary data.</text>
</comment>
<keyword evidence="2" id="KW-1185">Reference proteome</keyword>
<evidence type="ECO:0000313" key="1">
    <source>
        <dbReference type="EMBL" id="MCE5167198.1"/>
    </source>
</evidence>
<organism evidence="1 2">
    <name type="scientific">Datura stramonium</name>
    <name type="common">Jimsonweed</name>
    <name type="synonym">Common thornapple</name>
    <dbReference type="NCBI Taxonomy" id="4076"/>
    <lineage>
        <taxon>Eukaryota</taxon>
        <taxon>Viridiplantae</taxon>
        <taxon>Streptophyta</taxon>
        <taxon>Embryophyta</taxon>
        <taxon>Tracheophyta</taxon>
        <taxon>Spermatophyta</taxon>
        <taxon>Magnoliopsida</taxon>
        <taxon>eudicotyledons</taxon>
        <taxon>Gunneridae</taxon>
        <taxon>Pentapetalae</taxon>
        <taxon>asterids</taxon>
        <taxon>lamiids</taxon>
        <taxon>Solanales</taxon>
        <taxon>Solanaceae</taxon>
        <taxon>Solanoideae</taxon>
        <taxon>Datureae</taxon>
        <taxon>Datura</taxon>
    </lineage>
</organism>
<dbReference type="Proteomes" id="UP000823775">
    <property type="component" value="Unassembled WGS sequence"/>
</dbReference>
<reference evidence="1 2" key="1">
    <citation type="journal article" date="2021" name="BMC Genomics">
        <title>Datura genome reveals duplications of psychoactive alkaloid biosynthetic genes and high mutation rate following tissue culture.</title>
        <authorList>
            <person name="Rajewski A."/>
            <person name="Carter-House D."/>
            <person name="Stajich J."/>
            <person name="Litt A."/>
        </authorList>
    </citation>
    <scope>NUCLEOTIDE SEQUENCE [LARGE SCALE GENOMIC DNA]</scope>
    <source>
        <strain evidence="1">AR-01</strain>
    </source>
</reference>
<dbReference type="EMBL" id="JACEIK010061468">
    <property type="protein sequence ID" value="MCE5167198.1"/>
    <property type="molecule type" value="Genomic_DNA"/>
</dbReference>